<dbReference type="PROSITE" id="PS51918">
    <property type="entry name" value="RADICAL_SAM"/>
    <property type="match status" value="1"/>
</dbReference>
<dbReference type="GO" id="GO:0051539">
    <property type="term" value="F:4 iron, 4 sulfur cluster binding"/>
    <property type="evidence" value="ECO:0007669"/>
    <property type="project" value="UniProtKB-KW"/>
</dbReference>
<evidence type="ECO:0000256" key="1">
    <source>
        <dbReference type="ARBA" id="ARBA00001966"/>
    </source>
</evidence>
<dbReference type="SMART" id="SM00729">
    <property type="entry name" value="Elp3"/>
    <property type="match status" value="1"/>
</dbReference>
<dbReference type="SFLD" id="SFLDG01082">
    <property type="entry name" value="B12-binding_domain_containing"/>
    <property type="match status" value="1"/>
</dbReference>
<dbReference type="Pfam" id="PF04055">
    <property type="entry name" value="Radical_SAM"/>
    <property type="match status" value="1"/>
</dbReference>
<keyword evidence="2" id="KW-0489">Methyltransferase</keyword>
<dbReference type="GO" id="GO:0046872">
    <property type="term" value="F:metal ion binding"/>
    <property type="evidence" value="ECO:0007669"/>
    <property type="project" value="UniProtKB-KW"/>
</dbReference>
<gene>
    <name evidence="9" type="ORF">IRI77_16650</name>
</gene>
<dbReference type="EMBL" id="CP063849">
    <property type="protein sequence ID" value="QOY91510.1"/>
    <property type="molecule type" value="Genomic_DNA"/>
</dbReference>
<evidence type="ECO:0000256" key="6">
    <source>
        <dbReference type="ARBA" id="ARBA00023004"/>
    </source>
</evidence>
<evidence type="ECO:0000313" key="10">
    <source>
        <dbReference type="Proteomes" id="UP000593892"/>
    </source>
</evidence>
<dbReference type="InterPro" id="IPR007197">
    <property type="entry name" value="rSAM"/>
</dbReference>
<dbReference type="Gene3D" id="3.80.30.20">
    <property type="entry name" value="tm_1862 like domain"/>
    <property type="match status" value="1"/>
</dbReference>
<keyword evidence="5" id="KW-0479">Metal-binding</keyword>
<dbReference type="SUPFAM" id="SSF102114">
    <property type="entry name" value="Radical SAM enzymes"/>
    <property type="match status" value="1"/>
</dbReference>
<accession>A0A7S7SPT9</accession>
<keyword evidence="6" id="KW-0408">Iron</keyword>
<dbReference type="AlphaFoldDB" id="A0A7S7SPT9"/>
<name>A0A7S7SPT9_PALFE</name>
<dbReference type="SFLD" id="SFLDS00029">
    <property type="entry name" value="Radical_SAM"/>
    <property type="match status" value="1"/>
</dbReference>
<dbReference type="GO" id="GO:0003824">
    <property type="term" value="F:catalytic activity"/>
    <property type="evidence" value="ECO:0007669"/>
    <property type="project" value="InterPro"/>
</dbReference>
<dbReference type="InterPro" id="IPR058240">
    <property type="entry name" value="rSAM_sf"/>
</dbReference>
<dbReference type="InterPro" id="IPR051198">
    <property type="entry name" value="BchE-like"/>
</dbReference>
<evidence type="ECO:0000259" key="8">
    <source>
        <dbReference type="PROSITE" id="PS51918"/>
    </source>
</evidence>
<dbReference type="RefSeq" id="WP_194453164.1">
    <property type="nucleotide sequence ID" value="NZ_CP063849.1"/>
</dbReference>
<dbReference type="Gene3D" id="3.40.50.280">
    <property type="entry name" value="Cobalamin-binding domain"/>
    <property type="match status" value="1"/>
</dbReference>
<comment type="cofactor">
    <cofactor evidence="1">
        <name>[4Fe-4S] cluster</name>
        <dbReference type="ChEBI" id="CHEBI:49883"/>
    </cofactor>
</comment>
<dbReference type="Proteomes" id="UP000593892">
    <property type="component" value="Chromosome"/>
</dbReference>
<sequence length="494" mass="56203">MSRAPFLDPELPAGPVRPRYALLINPFYSKDPHASFGKHVLTPSLALTSFAATTPAHWRVEYWDENLLDGRPPFEPLPEVVGITVHLTFAERAFALARWYRQRGCKVILGGLHVLSCPEECAPFADALALGDGVRLWPRILADVEAGNLRSQYLATYESDYREDPAPRRSILPRRSFLTTTSLIATRGCHNRCGFCYLATEGLRMPYRMRDPAQIAEEFAADGQPYGVFVDNNLGSNRAYLRALCQALRPLEKIWSAAVSIDVTDDLGLIREMALAGCTGVFVGFESLTDANLAEARKKSPKAEDYARRVRMLHDCGIQVNGSFVLGFDHDRKDVFARTAEWVEENRLECSTFHILTPYPATPLFRQMEAEGRLLHRDWARYDTAHAVFRPKHMTPEELERGYAWMYERLFSHASIWRRRPADWRAVGPYLGMSYLYKRSNWLWRFLIGQHWVHGVWRPLVEVTRRRHLRFRAGLEAGRAEGRGVAVGVVSGGV</sequence>
<dbReference type="SFLD" id="SFLDG01123">
    <property type="entry name" value="methyltransferase_(Class_B)"/>
    <property type="match status" value="1"/>
</dbReference>
<evidence type="ECO:0000256" key="4">
    <source>
        <dbReference type="ARBA" id="ARBA00022691"/>
    </source>
</evidence>
<organism evidence="9 10">
    <name type="scientific">Paludibaculum fermentans</name>
    <dbReference type="NCBI Taxonomy" id="1473598"/>
    <lineage>
        <taxon>Bacteria</taxon>
        <taxon>Pseudomonadati</taxon>
        <taxon>Acidobacteriota</taxon>
        <taxon>Terriglobia</taxon>
        <taxon>Bryobacterales</taxon>
        <taxon>Bryobacteraceae</taxon>
        <taxon>Paludibaculum</taxon>
    </lineage>
</organism>
<dbReference type="GO" id="GO:0005829">
    <property type="term" value="C:cytosol"/>
    <property type="evidence" value="ECO:0007669"/>
    <property type="project" value="TreeGrafter"/>
</dbReference>
<evidence type="ECO:0000256" key="2">
    <source>
        <dbReference type="ARBA" id="ARBA00022603"/>
    </source>
</evidence>
<dbReference type="PANTHER" id="PTHR43409">
    <property type="entry name" value="ANAEROBIC MAGNESIUM-PROTOPORPHYRIN IX MONOMETHYL ESTER CYCLASE-RELATED"/>
    <property type="match status" value="1"/>
</dbReference>
<protein>
    <submittedName>
        <fullName evidence="9">B12-binding domain-containing radical SAM protein</fullName>
    </submittedName>
</protein>
<keyword evidence="10" id="KW-1185">Reference proteome</keyword>
<feature type="domain" description="Radical SAM core" evidence="8">
    <location>
        <begin position="175"/>
        <end position="392"/>
    </location>
</feature>
<evidence type="ECO:0000313" key="9">
    <source>
        <dbReference type="EMBL" id="QOY91510.1"/>
    </source>
</evidence>
<dbReference type="CDD" id="cd01335">
    <property type="entry name" value="Radical_SAM"/>
    <property type="match status" value="1"/>
</dbReference>
<dbReference type="Pfam" id="PF13282">
    <property type="entry name" value="DUF4070"/>
    <property type="match status" value="1"/>
</dbReference>
<keyword evidence="7" id="KW-0411">Iron-sulfur</keyword>
<evidence type="ECO:0000256" key="3">
    <source>
        <dbReference type="ARBA" id="ARBA00022679"/>
    </source>
</evidence>
<dbReference type="InterPro" id="IPR006638">
    <property type="entry name" value="Elp3/MiaA/NifB-like_rSAM"/>
</dbReference>
<dbReference type="InterPro" id="IPR023404">
    <property type="entry name" value="rSAM_horseshoe"/>
</dbReference>
<proteinExistence type="predicted"/>
<keyword evidence="4" id="KW-0949">S-adenosyl-L-methionine</keyword>
<evidence type="ECO:0000256" key="7">
    <source>
        <dbReference type="ARBA" id="ARBA00023014"/>
    </source>
</evidence>
<dbReference type="InterPro" id="IPR025274">
    <property type="entry name" value="DUF4070"/>
</dbReference>
<keyword evidence="3" id="KW-0808">Transferase</keyword>
<dbReference type="PANTHER" id="PTHR43409:SF7">
    <property type="entry name" value="BLL1977 PROTEIN"/>
    <property type="match status" value="1"/>
</dbReference>
<dbReference type="InterPro" id="IPR034466">
    <property type="entry name" value="Methyltransferase_Class_B"/>
</dbReference>
<evidence type="ECO:0000256" key="5">
    <source>
        <dbReference type="ARBA" id="ARBA00022723"/>
    </source>
</evidence>
<dbReference type="KEGG" id="pfer:IRI77_16650"/>
<reference evidence="9 10" key="1">
    <citation type="submission" date="2020-10" db="EMBL/GenBank/DDBJ databases">
        <title>Complete genome sequence of Paludibaculum fermentans P105T, a facultatively anaerobic acidobacterium capable of dissimilatory Fe(III) reduction.</title>
        <authorList>
            <person name="Dedysh S.N."/>
            <person name="Beletsky A.V."/>
            <person name="Kulichevskaya I.S."/>
            <person name="Mardanov A.V."/>
            <person name="Ravin N.V."/>
        </authorList>
    </citation>
    <scope>NUCLEOTIDE SEQUENCE [LARGE SCALE GENOMIC DNA]</scope>
    <source>
        <strain evidence="9 10">P105</strain>
    </source>
</reference>